<dbReference type="RefSeq" id="WP_011504058.1">
    <property type="nucleotide sequence ID" value="NZ_FODT01000003.1"/>
</dbReference>
<dbReference type="SUPFAM" id="SSF88659">
    <property type="entry name" value="Sigma3 and sigma4 domains of RNA polymerase sigma factors"/>
    <property type="match status" value="1"/>
</dbReference>
<dbReference type="GO" id="GO:0016987">
    <property type="term" value="F:sigma factor activity"/>
    <property type="evidence" value="ECO:0007669"/>
    <property type="project" value="UniProtKB-KW"/>
</dbReference>
<evidence type="ECO:0000256" key="4">
    <source>
        <dbReference type="ARBA" id="ARBA00023163"/>
    </source>
</evidence>
<dbReference type="OrthoDB" id="9784272at2"/>
<dbReference type="Pfam" id="PF04542">
    <property type="entry name" value="Sigma70_r2"/>
    <property type="match status" value="1"/>
</dbReference>
<dbReference type="Gene3D" id="1.10.10.10">
    <property type="entry name" value="Winged helix-like DNA-binding domain superfamily/Winged helix DNA-binding domain"/>
    <property type="match status" value="1"/>
</dbReference>
<organism evidence="7 8">
    <name type="scientific">Rhodopseudomonas pseudopalustris</name>
    <dbReference type="NCBI Taxonomy" id="1513892"/>
    <lineage>
        <taxon>Bacteria</taxon>
        <taxon>Pseudomonadati</taxon>
        <taxon>Pseudomonadota</taxon>
        <taxon>Alphaproteobacteria</taxon>
        <taxon>Hyphomicrobiales</taxon>
        <taxon>Nitrobacteraceae</taxon>
        <taxon>Rhodopseudomonas</taxon>
    </lineage>
</organism>
<name>A0A1H8QYY4_9BRAD</name>
<feature type="domain" description="RNA polymerase sigma factor 70 region 4 type 2" evidence="6">
    <location>
        <begin position="123"/>
        <end position="172"/>
    </location>
</feature>
<dbReference type="NCBIfam" id="TIGR02937">
    <property type="entry name" value="sigma70-ECF"/>
    <property type="match status" value="1"/>
</dbReference>
<keyword evidence="8" id="KW-1185">Reference proteome</keyword>
<keyword evidence="3" id="KW-0731">Sigma factor</keyword>
<dbReference type="GO" id="GO:0006352">
    <property type="term" value="P:DNA-templated transcription initiation"/>
    <property type="evidence" value="ECO:0007669"/>
    <property type="project" value="InterPro"/>
</dbReference>
<keyword evidence="4" id="KW-0804">Transcription</keyword>
<dbReference type="Gene3D" id="1.10.1740.10">
    <property type="match status" value="1"/>
</dbReference>
<dbReference type="InterPro" id="IPR039425">
    <property type="entry name" value="RNA_pol_sigma-70-like"/>
</dbReference>
<dbReference type="PANTHER" id="PTHR43133">
    <property type="entry name" value="RNA POLYMERASE ECF-TYPE SIGMA FACTO"/>
    <property type="match status" value="1"/>
</dbReference>
<dbReference type="EMBL" id="FODT01000003">
    <property type="protein sequence ID" value="SEO59442.1"/>
    <property type="molecule type" value="Genomic_DNA"/>
</dbReference>
<evidence type="ECO:0000256" key="3">
    <source>
        <dbReference type="ARBA" id="ARBA00023082"/>
    </source>
</evidence>
<dbReference type="InterPro" id="IPR013324">
    <property type="entry name" value="RNA_pol_sigma_r3/r4-like"/>
</dbReference>
<evidence type="ECO:0000256" key="1">
    <source>
        <dbReference type="ARBA" id="ARBA00010641"/>
    </source>
</evidence>
<protein>
    <submittedName>
        <fullName evidence="7">RNA polymerase sigma-70 factor, ECF subfamily</fullName>
    </submittedName>
</protein>
<dbReference type="InterPro" id="IPR007627">
    <property type="entry name" value="RNA_pol_sigma70_r2"/>
</dbReference>
<dbReference type="InterPro" id="IPR013325">
    <property type="entry name" value="RNA_pol_sigma_r2"/>
</dbReference>
<reference evidence="8" key="1">
    <citation type="submission" date="2016-10" db="EMBL/GenBank/DDBJ databases">
        <authorList>
            <person name="Varghese N."/>
            <person name="Submissions S."/>
        </authorList>
    </citation>
    <scope>NUCLEOTIDE SEQUENCE [LARGE SCALE GENOMIC DNA]</scope>
    <source>
        <strain evidence="8">DSM 123</strain>
    </source>
</reference>
<dbReference type="Proteomes" id="UP000199615">
    <property type="component" value="Unassembled WGS sequence"/>
</dbReference>
<evidence type="ECO:0000259" key="6">
    <source>
        <dbReference type="Pfam" id="PF08281"/>
    </source>
</evidence>
<accession>A0A1H8QYY4</accession>
<dbReference type="PANTHER" id="PTHR43133:SF62">
    <property type="entry name" value="RNA POLYMERASE SIGMA FACTOR SIGZ"/>
    <property type="match status" value="1"/>
</dbReference>
<proteinExistence type="inferred from homology"/>
<gene>
    <name evidence="7" type="ORF">SAMN05444123_103425</name>
</gene>
<evidence type="ECO:0000313" key="7">
    <source>
        <dbReference type="EMBL" id="SEO59442.1"/>
    </source>
</evidence>
<feature type="domain" description="RNA polymerase sigma-70 region 2" evidence="5">
    <location>
        <begin position="25"/>
        <end position="92"/>
    </location>
</feature>
<dbReference type="AlphaFoldDB" id="A0A1H8QYY4"/>
<dbReference type="InterPro" id="IPR013249">
    <property type="entry name" value="RNA_pol_sigma70_r4_t2"/>
</dbReference>
<comment type="similarity">
    <text evidence="1">Belongs to the sigma-70 factor family. ECF subfamily.</text>
</comment>
<dbReference type="Pfam" id="PF08281">
    <property type="entry name" value="Sigma70_r4_2"/>
    <property type="match status" value="1"/>
</dbReference>
<evidence type="ECO:0000256" key="2">
    <source>
        <dbReference type="ARBA" id="ARBA00023015"/>
    </source>
</evidence>
<dbReference type="GO" id="GO:0003677">
    <property type="term" value="F:DNA binding"/>
    <property type="evidence" value="ECO:0007669"/>
    <property type="project" value="InterPro"/>
</dbReference>
<dbReference type="InterPro" id="IPR014284">
    <property type="entry name" value="RNA_pol_sigma-70_dom"/>
</dbReference>
<dbReference type="SUPFAM" id="SSF88946">
    <property type="entry name" value="Sigma2 domain of RNA polymerase sigma factors"/>
    <property type="match status" value="1"/>
</dbReference>
<evidence type="ECO:0000259" key="5">
    <source>
        <dbReference type="Pfam" id="PF04542"/>
    </source>
</evidence>
<keyword evidence="2" id="KW-0805">Transcription regulation</keyword>
<sequence>MLTSAELVWLLAAVAKGDQAAFERLYNATRAKLYGVVLRILRRQDLAEEVVQEAYVKIWNSAGQFNPGVASPITWMVSIARNRAIDVARKRSEVSIEDEPSAQEAAADSPDPLARREMTEELKRLLECVGRLEPDRQKLVLLAYYNGWSREQLAAKFDAPVNTVKTWLRRSLLDVRECLGLV</sequence>
<evidence type="ECO:0000313" key="8">
    <source>
        <dbReference type="Proteomes" id="UP000199615"/>
    </source>
</evidence>
<dbReference type="InterPro" id="IPR036388">
    <property type="entry name" value="WH-like_DNA-bd_sf"/>
</dbReference>